<evidence type="ECO:0008006" key="13">
    <source>
        <dbReference type="Google" id="ProtNLM"/>
    </source>
</evidence>
<reference evidence="11" key="1">
    <citation type="submission" date="2023-07" db="EMBL/GenBank/DDBJ databases">
        <authorList>
            <consortium name="AG Swart"/>
            <person name="Singh M."/>
            <person name="Singh A."/>
            <person name="Seah K."/>
            <person name="Emmerich C."/>
        </authorList>
    </citation>
    <scope>NUCLEOTIDE SEQUENCE</scope>
    <source>
        <strain evidence="11">DP1</strain>
    </source>
</reference>
<gene>
    <name evidence="11" type="ORF">ECRASSUSDP1_LOCUS11654</name>
</gene>
<evidence type="ECO:0000256" key="5">
    <source>
        <dbReference type="ARBA" id="ARBA00022786"/>
    </source>
</evidence>
<sequence>MTKQEQECMIHLDKIVDPYTLSCAHTFCTKCIQDFCKIQLQNKNSPLCPLCMSRIEGPWLQNILRQEVQPDDIEHRLDLAGPVRPTADDYTKPHAPVKVPEERKVYKYFCTNCLKGEGQIIDNPTKAVCTCGYEFCIDCFHEWGNSNRHICRKEEKAQCPKCYTWNEFDKTKTGVTCIVCDKKFCRFCKANYWSSHPRNPFFACGTFYSKATDCYIILAIFVLIFDILLWPSLVLIAPFRGSGGEDNTKKPCKCCSPTTFLIFSCLCVWLLVFIGLNISFALLFLYPCLAYRRYNLLSSRAEARTQSRAQTRDTFTNPS</sequence>
<dbReference type="InterPro" id="IPR018957">
    <property type="entry name" value="Znf_C3HC4_RING-type"/>
</dbReference>
<dbReference type="InterPro" id="IPR044066">
    <property type="entry name" value="TRIAD_supradom"/>
</dbReference>
<keyword evidence="2" id="KW-0479">Metal-binding</keyword>
<dbReference type="Gene3D" id="3.30.40.10">
    <property type="entry name" value="Zinc/RING finger domain, C3HC4 (zinc finger)"/>
    <property type="match status" value="1"/>
</dbReference>
<evidence type="ECO:0000313" key="12">
    <source>
        <dbReference type="Proteomes" id="UP001295684"/>
    </source>
</evidence>
<dbReference type="EMBL" id="CAMPGE010011515">
    <property type="protein sequence ID" value="CAI2370343.1"/>
    <property type="molecule type" value="Genomic_DNA"/>
</dbReference>
<dbReference type="Proteomes" id="UP001295684">
    <property type="component" value="Unassembled WGS sequence"/>
</dbReference>
<evidence type="ECO:0000256" key="6">
    <source>
        <dbReference type="ARBA" id="ARBA00022833"/>
    </source>
</evidence>
<evidence type="ECO:0000256" key="1">
    <source>
        <dbReference type="ARBA" id="ARBA00022679"/>
    </source>
</evidence>
<feature type="domain" description="RING-type" evidence="9">
    <location>
        <begin position="8"/>
        <end position="51"/>
    </location>
</feature>
<keyword evidence="6" id="KW-0862">Zinc</keyword>
<dbReference type="SMART" id="SM00184">
    <property type="entry name" value="RING"/>
    <property type="match status" value="2"/>
</dbReference>
<comment type="caution">
    <text evidence="11">The sequence shown here is derived from an EMBL/GenBank/DDBJ whole genome shotgun (WGS) entry which is preliminary data.</text>
</comment>
<organism evidence="11 12">
    <name type="scientific">Euplotes crassus</name>
    <dbReference type="NCBI Taxonomy" id="5936"/>
    <lineage>
        <taxon>Eukaryota</taxon>
        <taxon>Sar</taxon>
        <taxon>Alveolata</taxon>
        <taxon>Ciliophora</taxon>
        <taxon>Intramacronucleata</taxon>
        <taxon>Spirotrichea</taxon>
        <taxon>Hypotrichia</taxon>
        <taxon>Euplotida</taxon>
        <taxon>Euplotidae</taxon>
        <taxon>Moneuplotes</taxon>
    </lineage>
</organism>
<evidence type="ECO:0000256" key="8">
    <source>
        <dbReference type="SAM" id="Phobius"/>
    </source>
</evidence>
<keyword evidence="3" id="KW-0677">Repeat</keyword>
<protein>
    <recommendedName>
        <fullName evidence="13">RING-type domain-containing protein</fullName>
    </recommendedName>
</protein>
<evidence type="ECO:0000313" key="11">
    <source>
        <dbReference type="EMBL" id="CAI2370343.1"/>
    </source>
</evidence>
<evidence type="ECO:0000259" key="9">
    <source>
        <dbReference type="PROSITE" id="PS50089"/>
    </source>
</evidence>
<dbReference type="PROSITE" id="PS50089">
    <property type="entry name" value="ZF_RING_2"/>
    <property type="match status" value="2"/>
</dbReference>
<dbReference type="AlphaFoldDB" id="A0AAD1UJ29"/>
<evidence type="ECO:0000256" key="2">
    <source>
        <dbReference type="ARBA" id="ARBA00022723"/>
    </source>
</evidence>
<dbReference type="PROSITE" id="PS00518">
    <property type="entry name" value="ZF_RING_1"/>
    <property type="match status" value="1"/>
</dbReference>
<dbReference type="GO" id="GO:0008270">
    <property type="term" value="F:zinc ion binding"/>
    <property type="evidence" value="ECO:0007669"/>
    <property type="project" value="UniProtKB-KW"/>
</dbReference>
<feature type="domain" description="RING-type" evidence="9">
    <location>
        <begin position="110"/>
        <end position="162"/>
    </location>
</feature>
<keyword evidence="8" id="KW-0812">Transmembrane</keyword>
<name>A0AAD1UJ29_EUPCR</name>
<keyword evidence="12" id="KW-1185">Reference proteome</keyword>
<dbReference type="GO" id="GO:0016740">
    <property type="term" value="F:transferase activity"/>
    <property type="evidence" value="ECO:0007669"/>
    <property type="project" value="UniProtKB-KW"/>
</dbReference>
<keyword evidence="4 7" id="KW-0863">Zinc-finger</keyword>
<feature type="transmembrane region" description="Helical" evidence="8">
    <location>
        <begin position="215"/>
        <end position="239"/>
    </location>
</feature>
<accession>A0AAD1UJ29</accession>
<dbReference type="Pfam" id="PF00097">
    <property type="entry name" value="zf-C3HC4"/>
    <property type="match status" value="1"/>
</dbReference>
<feature type="transmembrane region" description="Helical" evidence="8">
    <location>
        <begin position="260"/>
        <end position="286"/>
    </location>
</feature>
<dbReference type="InterPro" id="IPR017907">
    <property type="entry name" value="Znf_RING_CS"/>
</dbReference>
<evidence type="ECO:0000256" key="3">
    <source>
        <dbReference type="ARBA" id="ARBA00022737"/>
    </source>
</evidence>
<keyword evidence="8" id="KW-1133">Transmembrane helix</keyword>
<evidence type="ECO:0000256" key="4">
    <source>
        <dbReference type="ARBA" id="ARBA00022771"/>
    </source>
</evidence>
<feature type="domain" description="RING-type" evidence="10">
    <location>
        <begin position="4"/>
        <end position="208"/>
    </location>
</feature>
<proteinExistence type="predicted"/>
<keyword evidence="5" id="KW-0833">Ubl conjugation pathway</keyword>
<evidence type="ECO:0000259" key="10">
    <source>
        <dbReference type="PROSITE" id="PS51873"/>
    </source>
</evidence>
<dbReference type="SUPFAM" id="SSF57850">
    <property type="entry name" value="RING/U-box"/>
    <property type="match status" value="2"/>
</dbReference>
<dbReference type="InterPro" id="IPR013083">
    <property type="entry name" value="Znf_RING/FYVE/PHD"/>
</dbReference>
<evidence type="ECO:0000256" key="7">
    <source>
        <dbReference type="PROSITE-ProRule" id="PRU00175"/>
    </source>
</evidence>
<keyword evidence="8" id="KW-0472">Membrane</keyword>
<dbReference type="PROSITE" id="PS51873">
    <property type="entry name" value="TRIAD"/>
    <property type="match status" value="1"/>
</dbReference>
<keyword evidence="1" id="KW-0808">Transferase</keyword>
<dbReference type="InterPro" id="IPR001841">
    <property type="entry name" value="Znf_RING"/>
</dbReference>